<protein>
    <submittedName>
        <fullName evidence="3">UDP-N-acetylglucosamine 4,6-dehydratase</fullName>
    </submittedName>
</protein>
<evidence type="ECO:0000313" key="3">
    <source>
        <dbReference type="EMBL" id="KKQ91824.1"/>
    </source>
</evidence>
<dbReference type="Pfam" id="PF02719">
    <property type="entry name" value="Polysacc_synt_2"/>
    <property type="match status" value="1"/>
</dbReference>
<dbReference type="InterPro" id="IPR003869">
    <property type="entry name" value="Polysac_CapD-like"/>
</dbReference>
<dbReference type="InterPro" id="IPR036291">
    <property type="entry name" value="NAD(P)-bd_dom_sf"/>
</dbReference>
<dbReference type="PANTHER" id="PTHR43318">
    <property type="entry name" value="UDP-N-ACETYLGLUCOSAMINE 4,6-DEHYDRATASE"/>
    <property type="match status" value="1"/>
</dbReference>
<comment type="similarity">
    <text evidence="1">Belongs to the polysaccharide synthase family.</text>
</comment>
<reference evidence="3 4" key="1">
    <citation type="journal article" date="2015" name="Nature">
        <title>rRNA introns, odd ribosomes, and small enigmatic genomes across a large radiation of phyla.</title>
        <authorList>
            <person name="Brown C.T."/>
            <person name="Hug L.A."/>
            <person name="Thomas B.C."/>
            <person name="Sharon I."/>
            <person name="Castelle C.J."/>
            <person name="Singh A."/>
            <person name="Wilkins M.J."/>
            <person name="Williams K.H."/>
            <person name="Banfield J.F."/>
        </authorList>
    </citation>
    <scope>NUCLEOTIDE SEQUENCE [LARGE SCALE GENOMIC DNA]</scope>
</reference>
<organism evidence="3 4">
    <name type="scientific">Candidatus Woesebacteria bacterium GW2011_GWB1_39_10</name>
    <dbReference type="NCBI Taxonomy" id="1618572"/>
    <lineage>
        <taxon>Bacteria</taxon>
        <taxon>Candidatus Woeseibacteriota</taxon>
    </lineage>
</organism>
<name>A0A0G0P148_9BACT</name>
<evidence type="ECO:0000256" key="1">
    <source>
        <dbReference type="ARBA" id="ARBA00007430"/>
    </source>
</evidence>
<dbReference type="PATRIC" id="fig|1618572.3.peg.892"/>
<dbReference type="EMBL" id="LBVU01000004">
    <property type="protein sequence ID" value="KKQ91824.1"/>
    <property type="molecule type" value="Genomic_DNA"/>
</dbReference>
<proteinExistence type="inferred from homology"/>
<evidence type="ECO:0000259" key="2">
    <source>
        <dbReference type="Pfam" id="PF02719"/>
    </source>
</evidence>
<dbReference type="AlphaFoldDB" id="A0A0G0P148"/>
<evidence type="ECO:0000313" key="4">
    <source>
        <dbReference type="Proteomes" id="UP000034774"/>
    </source>
</evidence>
<gene>
    <name evidence="3" type="ORF">UT17_C0004G0172</name>
</gene>
<comment type="caution">
    <text evidence="3">The sequence shown here is derived from an EMBL/GenBank/DDBJ whole genome shotgun (WGS) entry which is preliminary data.</text>
</comment>
<dbReference type="SUPFAM" id="SSF51735">
    <property type="entry name" value="NAD(P)-binding Rossmann-fold domains"/>
    <property type="match status" value="1"/>
</dbReference>
<sequence>MTKILSGKRILVTGGTGSFGRMFIGEILKYRPKEIIVFSRDEDKQGAMRLEYNNEQSTRFVLGDIRDFRSVREAMRGVDIVVHAAALKWITEVEYNVWEGIKTNVIGAENIIEAARDEGVEKVVALSTDKAVEPINAYGMAKALQERLITTANLYDVGNTVFVSTRYGNVLGSRGSVVPHFKKLIQEGKPLTITDSRMTRFILTLQKSVELVLTAMTEGVGGEVFVRKMPGHSIVDLAEVLLEANGKNTESIVKMGIRPGEKIHETLISPAESVRTVEFGDYYVILPQISIPAVEKKYAGKKTLKEFRYASDTTEQIGKKELRSLLEKEGWV</sequence>
<dbReference type="InterPro" id="IPR051203">
    <property type="entry name" value="Polysaccharide_Synthase-Rel"/>
</dbReference>
<accession>A0A0G0P148</accession>
<dbReference type="STRING" id="1618572.UT17_C0004G0172"/>
<dbReference type="Proteomes" id="UP000034774">
    <property type="component" value="Unassembled WGS sequence"/>
</dbReference>
<dbReference type="Gene3D" id="3.40.50.720">
    <property type="entry name" value="NAD(P)-binding Rossmann-like Domain"/>
    <property type="match status" value="1"/>
</dbReference>
<dbReference type="CDD" id="cd05237">
    <property type="entry name" value="UDP_invert_4-6DH_SDR_e"/>
    <property type="match status" value="1"/>
</dbReference>
<feature type="domain" description="Polysaccharide biosynthesis protein CapD-like" evidence="2">
    <location>
        <begin position="10"/>
        <end position="285"/>
    </location>
</feature>
<dbReference type="PANTHER" id="PTHR43318:SF2">
    <property type="entry name" value="UDP-N-ACETYLGLUCOSAMINE 4,6-DEHYDRATASE (INVERTING)"/>
    <property type="match status" value="1"/>
</dbReference>